<dbReference type="InterPro" id="IPR008922">
    <property type="entry name" value="Di-copper_centre_dom_sf"/>
</dbReference>
<keyword evidence="3" id="KW-0503">Monooxygenase</keyword>
<dbReference type="SUPFAM" id="SSF48056">
    <property type="entry name" value="Di-copper centre-containing domain"/>
    <property type="match status" value="1"/>
</dbReference>
<evidence type="ECO:0000259" key="4">
    <source>
        <dbReference type="Pfam" id="PF18132"/>
    </source>
</evidence>
<protein>
    <recommendedName>
        <fullName evidence="4">Tyrosinase C-terminal domain-containing protein</fullName>
    </recommendedName>
</protein>
<gene>
    <name evidence="5" type="ORF">FOYG_02231</name>
</gene>
<evidence type="ECO:0000256" key="3">
    <source>
        <dbReference type="ARBA" id="ARBA00023033"/>
    </source>
</evidence>
<comment type="cofactor">
    <cofactor evidence="1">
        <name>Cu(2+)</name>
        <dbReference type="ChEBI" id="CHEBI:29036"/>
    </cofactor>
</comment>
<dbReference type="InterPro" id="IPR041640">
    <property type="entry name" value="Tyrosinase_C"/>
</dbReference>
<proteinExistence type="predicted"/>
<dbReference type="OrthoDB" id="1658288at2759"/>
<dbReference type="AlphaFoldDB" id="W9IR01"/>
<dbReference type="GO" id="GO:0004497">
    <property type="term" value="F:monooxygenase activity"/>
    <property type="evidence" value="ECO:0007669"/>
    <property type="project" value="UniProtKB-KW"/>
</dbReference>
<dbReference type="Pfam" id="PF18132">
    <property type="entry name" value="Tyrosinase_C"/>
    <property type="match status" value="1"/>
</dbReference>
<dbReference type="HOGENOM" id="CLU_672756_0_0_1"/>
<feature type="domain" description="Tyrosinase C-terminal" evidence="4">
    <location>
        <begin position="250"/>
        <end position="382"/>
    </location>
</feature>
<sequence>MPEKKTQWNIPDNPDGLPWSKCSATSRYGLFSKDGKNLTGLEGVNNFHEANNIFSRFDENCYNPYNLDRKDRHKLFKPPGTLADAVNRLFTRSILILGKRLPALNGGKRVARINIDRLLAMWQALNWGAWFDEPEFLKGTGKVEDKTQDDDFLPFHAIEAEDPKTGYWTSRHIRDWTKLGYQYDDLRPGPDAILPGGDLNEEQFKLDLEAHIQTIYPSAKKYYEALFKDDNVPNKKFFGPHNTDNKTWNDYLINVIYDRYALNGSSYSIQFWLGGDGEDRDTTFKDRENLIGQVYSFAGLEPTAEGCYNCASQKDENVLSRAHVLLTIPIISQALDEGFEHIGSTTTDQVEDYLAKHLHWKFVQFGGKVRPVTNFPGTIISVMKVTGKPQETNKALPPVYAEYRLVQAY</sequence>
<evidence type="ECO:0000256" key="2">
    <source>
        <dbReference type="ARBA" id="ARBA00023002"/>
    </source>
</evidence>
<evidence type="ECO:0000256" key="1">
    <source>
        <dbReference type="ARBA" id="ARBA00001973"/>
    </source>
</evidence>
<dbReference type="Proteomes" id="UP000030753">
    <property type="component" value="Unassembled WGS sequence"/>
</dbReference>
<reference evidence="5 6" key="1">
    <citation type="submission" date="2011-06" db="EMBL/GenBank/DDBJ databases">
        <title>The Genome Sequence of Fusarium oxysporum FOSC 3-a.</title>
        <authorList>
            <consortium name="The Broad Institute Genome Sequencing Platform"/>
            <person name="Ma L.-J."/>
            <person name="Gale L.R."/>
            <person name="Schwartz D.C."/>
            <person name="Zhou S."/>
            <person name="Corby-Kistler H."/>
            <person name="Young S.K."/>
            <person name="Zeng Q."/>
            <person name="Gargeya S."/>
            <person name="Fitzgerald M."/>
            <person name="Haas B."/>
            <person name="Abouelleil A."/>
            <person name="Alvarado L."/>
            <person name="Arachchi H.M."/>
            <person name="Berlin A."/>
            <person name="Brown A."/>
            <person name="Chapman S.B."/>
            <person name="Chen Z."/>
            <person name="Dunbar C."/>
            <person name="Freedman E."/>
            <person name="Gearin G."/>
            <person name="Gellesch M."/>
            <person name="Goldberg J."/>
            <person name="Griggs A."/>
            <person name="Gujja S."/>
            <person name="Heiman D."/>
            <person name="Howarth C."/>
            <person name="Larson L."/>
            <person name="Lui A."/>
            <person name="MacDonald P.J.P."/>
            <person name="Mehta T."/>
            <person name="Montmayeur A."/>
            <person name="Murphy C."/>
            <person name="Neiman D."/>
            <person name="Pearson M."/>
            <person name="Priest M."/>
            <person name="Roberts A."/>
            <person name="Saif S."/>
            <person name="Shea T."/>
            <person name="Shenoy N."/>
            <person name="Sisk P."/>
            <person name="Stolte C."/>
            <person name="Sykes S."/>
            <person name="Wortman J."/>
            <person name="Nusbaum C."/>
            <person name="Birren B."/>
        </authorList>
    </citation>
    <scope>NUCLEOTIDE SEQUENCE [LARGE SCALE GENOMIC DNA]</scope>
    <source>
        <strain evidence="6">FOSC 3-a</strain>
    </source>
</reference>
<evidence type="ECO:0000313" key="5">
    <source>
        <dbReference type="EMBL" id="EWY97383.1"/>
    </source>
</evidence>
<accession>W9IR01</accession>
<keyword evidence="2" id="KW-0560">Oxidoreductase</keyword>
<dbReference type="EMBL" id="JH717840">
    <property type="protein sequence ID" value="EWY97383.1"/>
    <property type="molecule type" value="Genomic_DNA"/>
</dbReference>
<organism evidence="5 6">
    <name type="scientific">Fusarium oxysporum NRRL 32931</name>
    <dbReference type="NCBI Taxonomy" id="660029"/>
    <lineage>
        <taxon>Eukaryota</taxon>
        <taxon>Fungi</taxon>
        <taxon>Dikarya</taxon>
        <taxon>Ascomycota</taxon>
        <taxon>Pezizomycotina</taxon>
        <taxon>Sordariomycetes</taxon>
        <taxon>Hypocreomycetidae</taxon>
        <taxon>Hypocreales</taxon>
        <taxon>Nectriaceae</taxon>
        <taxon>Fusarium</taxon>
        <taxon>Fusarium oxysporum species complex</taxon>
    </lineage>
</organism>
<dbReference type="Gene3D" id="2.60.310.20">
    <property type="match status" value="1"/>
</dbReference>
<name>W9IR01_FUSOX</name>
<dbReference type="Gene3D" id="1.10.1280.10">
    <property type="entry name" value="Di-copper center containing domain from catechol oxidase"/>
    <property type="match status" value="1"/>
</dbReference>
<evidence type="ECO:0000313" key="6">
    <source>
        <dbReference type="Proteomes" id="UP000030753"/>
    </source>
</evidence>